<gene>
    <name evidence="3" type="ORF">SAMN05444171_1192</name>
</gene>
<evidence type="ECO:0000259" key="2">
    <source>
        <dbReference type="Pfam" id="PF02371"/>
    </source>
</evidence>
<dbReference type="GO" id="GO:0006313">
    <property type="term" value="P:DNA transposition"/>
    <property type="evidence" value="ECO:0007669"/>
    <property type="project" value="InterPro"/>
</dbReference>
<dbReference type="PANTHER" id="PTHR33055">
    <property type="entry name" value="TRANSPOSASE FOR INSERTION SEQUENCE ELEMENT IS1111A"/>
    <property type="match status" value="1"/>
</dbReference>
<dbReference type="PANTHER" id="PTHR33055:SF3">
    <property type="entry name" value="PUTATIVE TRANSPOSASE FOR IS117-RELATED"/>
    <property type="match status" value="1"/>
</dbReference>
<name>A0A1H4RRA1_9BRAD</name>
<dbReference type="AlphaFoldDB" id="A0A1H4RRA1"/>
<evidence type="ECO:0000313" key="3">
    <source>
        <dbReference type="EMBL" id="SEC34389.1"/>
    </source>
</evidence>
<dbReference type="InterPro" id="IPR047650">
    <property type="entry name" value="Transpos_IS110"/>
</dbReference>
<dbReference type="RefSeq" id="WP_074816757.1">
    <property type="nucleotide sequence ID" value="NZ_FNTI01000001.1"/>
</dbReference>
<sequence>MEYYVGLDVSLKQTSICVVDQTGSVVRESVVDSDPEAISVYVRSKAPDAVRIGLETGPTSTWLWTELKQLGLPVICIDARHAKAVLRMQINKSDRNDAIGIARIMQTGWFKEVHVKDLDSHSVRALLASRALLVKIKRDLENHVRGLLKNLGLVIGRAKFNVFAVRAEELIEGRPELIAVIRPLLEARNAVGQQVSELDRKVMKLARHDAQVRRFMTVPGIGPITALAFKATIDDPARFARSRSVGAYVGLTSRRYASGEVDWSGRISKCGDAMLRSYLFEAAGVLLTRVPKWSAVKAWGVRLAKRNGLRKAKVAVARKLAVILHRMWIDGTEFNWSKEIAA</sequence>
<protein>
    <submittedName>
        <fullName evidence="3">Transposase</fullName>
    </submittedName>
</protein>
<dbReference type="Pfam" id="PF02371">
    <property type="entry name" value="Transposase_20"/>
    <property type="match status" value="1"/>
</dbReference>
<feature type="domain" description="Transposase IS110-like N-terminal" evidence="1">
    <location>
        <begin position="5"/>
        <end position="150"/>
    </location>
</feature>
<dbReference type="Pfam" id="PF01548">
    <property type="entry name" value="DEDD_Tnp_IS110"/>
    <property type="match status" value="1"/>
</dbReference>
<dbReference type="InterPro" id="IPR002525">
    <property type="entry name" value="Transp_IS110-like_N"/>
</dbReference>
<organism evidence="3 4">
    <name type="scientific">Bradyrhizobium lablabi</name>
    <dbReference type="NCBI Taxonomy" id="722472"/>
    <lineage>
        <taxon>Bacteria</taxon>
        <taxon>Pseudomonadati</taxon>
        <taxon>Pseudomonadota</taxon>
        <taxon>Alphaproteobacteria</taxon>
        <taxon>Hyphomicrobiales</taxon>
        <taxon>Nitrobacteraceae</taxon>
        <taxon>Bradyrhizobium</taxon>
    </lineage>
</organism>
<dbReference type="EMBL" id="FNTI01000001">
    <property type="protein sequence ID" value="SEC34389.1"/>
    <property type="molecule type" value="Genomic_DNA"/>
</dbReference>
<dbReference type="GO" id="GO:0004803">
    <property type="term" value="F:transposase activity"/>
    <property type="evidence" value="ECO:0007669"/>
    <property type="project" value="InterPro"/>
</dbReference>
<feature type="domain" description="Transposase IS116/IS110/IS902 C-terminal" evidence="2">
    <location>
        <begin position="213"/>
        <end position="292"/>
    </location>
</feature>
<dbReference type="NCBIfam" id="NF033542">
    <property type="entry name" value="transpos_IS110"/>
    <property type="match status" value="1"/>
</dbReference>
<reference evidence="3 4" key="1">
    <citation type="submission" date="2016-10" db="EMBL/GenBank/DDBJ databases">
        <authorList>
            <person name="de Groot N.N."/>
        </authorList>
    </citation>
    <scope>NUCLEOTIDE SEQUENCE [LARGE SCALE GENOMIC DNA]</scope>
    <source>
        <strain evidence="3 4">GAS522</strain>
    </source>
</reference>
<evidence type="ECO:0000313" key="4">
    <source>
        <dbReference type="Proteomes" id="UP000183208"/>
    </source>
</evidence>
<dbReference type="InterPro" id="IPR003346">
    <property type="entry name" value="Transposase_20"/>
</dbReference>
<accession>A0A1H4RRA1</accession>
<evidence type="ECO:0000259" key="1">
    <source>
        <dbReference type="Pfam" id="PF01548"/>
    </source>
</evidence>
<dbReference type="Proteomes" id="UP000183208">
    <property type="component" value="Unassembled WGS sequence"/>
</dbReference>
<dbReference type="OrthoDB" id="7410629at2"/>
<dbReference type="GO" id="GO:0003677">
    <property type="term" value="F:DNA binding"/>
    <property type="evidence" value="ECO:0007669"/>
    <property type="project" value="InterPro"/>
</dbReference>
<proteinExistence type="predicted"/>